<accession>L9WK84</accession>
<dbReference type="AlphaFoldDB" id="L9WK84"/>
<organism evidence="1 2">
    <name type="scientific">Natronorubrum sulfidifaciens JCM 14089</name>
    <dbReference type="NCBI Taxonomy" id="1230460"/>
    <lineage>
        <taxon>Archaea</taxon>
        <taxon>Methanobacteriati</taxon>
        <taxon>Methanobacteriota</taxon>
        <taxon>Stenosarchaea group</taxon>
        <taxon>Halobacteria</taxon>
        <taxon>Halobacteriales</taxon>
        <taxon>Natrialbaceae</taxon>
        <taxon>Natronorubrum</taxon>
    </lineage>
</organism>
<evidence type="ECO:0000313" key="2">
    <source>
        <dbReference type="Proteomes" id="UP000011661"/>
    </source>
</evidence>
<name>L9WK84_9EURY</name>
<dbReference type="Proteomes" id="UP000011661">
    <property type="component" value="Unassembled WGS sequence"/>
</dbReference>
<proteinExistence type="predicted"/>
<keyword evidence="2" id="KW-1185">Reference proteome</keyword>
<gene>
    <name evidence="1" type="ORF">C495_01090</name>
</gene>
<sequence length="68" mass="7648">MRGYTALRRRLSSIANKGFNPTLPCDFPVKGFKHSFSSFEKLDLSIVSGTELIDEFVRVQLTKALPDT</sequence>
<protein>
    <submittedName>
        <fullName evidence="1">Uncharacterized protein</fullName>
    </submittedName>
</protein>
<evidence type="ECO:0000313" key="1">
    <source>
        <dbReference type="EMBL" id="ELY48773.1"/>
    </source>
</evidence>
<dbReference type="EMBL" id="AOHX01000018">
    <property type="protein sequence ID" value="ELY48773.1"/>
    <property type="molecule type" value="Genomic_DNA"/>
</dbReference>
<comment type="caution">
    <text evidence="1">The sequence shown here is derived from an EMBL/GenBank/DDBJ whole genome shotgun (WGS) entry which is preliminary data.</text>
</comment>
<reference evidence="1 2" key="1">
    <citation type="journal article" date="2014" name="PLoS Genet.">
        <title>Phylogenetically driven sequencing of extremely halophilic archaea reveals strategies for static and dynamic osmo-response.</title>
        <authorList>
            <person name="Becker E.A."/>
            <person name="Seitzer P.M."/>
            <person name="Tritt A."/>
            <person name="Larsen D."/>
            <person name="Krusor M."/>
            <person name="Yao A.I."/>
            <person name="Wu D."/>
            <person name="Madern D."/>
            <person name="Eisen J.A."/>
            <person name="Darling A.E."/>
            <person name="Facciotti M.T."/>
        </authorList>
    </citation>
    <scope>NUCLEOTIDE SEQUENCE [LARGE SCALE GENOMIC DNA]</scope>
    <source>
        <strain evidence="1 2">JCM 14089</strain>
    </source>
</reference>